<feature type="domain" description="Penicillin binding protein A dimerisation" evidence="3">
    <location>
        <begin position="53"/>
        <end position="132"/>
    </location>
</feature>
<organism evidence="4 5">
    <name type="scientific">Streptantibioticus cattleyicolor (strain ATCC 35852 / DSM 46488 / JCM 4925 / NBRC 14057 / NRRL 8057)</name>
    <name type="common">Streptomyces cattleya</name>
    <dbReference type="NCBI Taxonomy" id="1003195"/>
    <lineage>
        <taxon>Bacteria</taxon>
        <taxon>Bacillati</taxon>
        <taxon>Actinomycetota</taxon>
        <taxon>Actinomycetes</taxon>
        <taxon>Kitasatosporales</taxon>
        <taxon>Streptomycetaceae</taxon>
        <taxon>Streptantibioticus</taxon>
    </lineage>
</organism>
<dbReference type="InterPro" id="IPR036138">
    <property type="entry name" value="PBP_dimer_sf"/>
</dbReference>
<dbReference type="Gene3D" id="3.40.710.10">
    <property type="entry name" value="DD-peptidase/beta-lactamase superfamily"/>
    <property type="match status" value="1"/>
</dbReference>
<dbReference type="EMBL" id="CP003219">
    <property type="protein sequence ID" value="AEW94266.1"/>
    <property type="molecule type" value="Genomic_DNA"/>
</dbReference>
<feature type="domain" description="Penicillin-binding protein transpeptidase" evidence="2">
    <location>
        <begin position="154"/>
        <end position="477"/>
    </location>
</feature>
<dbReference type="InterPro" id="IPR012338">
    <property type="entry name" value="Beta-lactam/transpept-like"/>
</dbReference>
<dbReference type="InterPro" id="IPR050515">
    <property type="entry name" value="Beta-lactam/transpept"/>
</dbReference>
<dbReference type="Pfam" id="PF21922">
    <property type="entry name" value="PBP_dimer_2"/>
    <property type="match status" value="1"/>
</dbReference>
<protein>
    <submittedName>
        <fullName evidence="4">Putative penicillin-binding protein</fullName>
    </submittedName>
</protein>
<sequence length="485" mass="50917">MNKTIRRTSIFCLLLVIAVMARASWVQAVKGQALADDKHNRRNMIARYANPFGDIIVAGKPITGSARTTGSDFAYKRTYPNGGLYAPVTGYSSQVYGATQLEGVYQNVLNGTDSRTKSLFDVLTGKNGKPGDVLTTIDPAVQKAAFDGLGNRHGAAVALDPKTGDVLGLVSAPSYDPSKIAGSSKADAKAWVQYTTDKQQPMNNRAIRETYPPGSTFKLVVAAAALENNLYSSVDQKTDSPYPYTLPGTLNPLPNENASAPCKDASIRVALEYSCNTVFAKMAIDLGQDKVKAMADKFGFDDSKLEIPISVATSVYPTGMPKSSTGQTGIGQFDVRATPLQMAMVGAAIANNGELMQPRLVTKVVDGGGDALQTISTSVKSHPVSARTAEQLRSAMVSVVQQGTGVNAQIPGMEVGGKTGTAQHGVDNSGNPYAWFVSYAKNSAGKEIAVAVMVDDPDGVRSEISGNGMAGPIAKAMTKAALGTS</sequence>
<feature type="chain" id="PRO_5003378837" evidence="1">
    <location>
        <begin position="24"/>
        <end position="485"/>
    </location>
</feature>
<dbReference type="KEGG" id="sct:SCAT_1901"/>
<evidence type="ECO:0000313" key="4">
    <source>
        <dbReference type="EMBL" id="AEW94266.1"/>
    </source>
</evidence>
<dbReference type="KEGG" id="scy:SCATT_18950"/>
<feature type="signal peptide" evidence="1">
    <location>
        <begin position="1"/>
        <end position="23"/>
    </location>
</feature>
<dbReference type="HOGENOM" id="CLU_009289_1_0_11"/>
<dbReference type="GO" id="GO:0008658">
    <property type="term" value="F:penicillin binding"/>
    <property type="evidence" value="ECO:0007669"/>
    <property type="project" value="InterPro"/>
</dbReference>
<gene>
    <name evidence="4" type="ordered locus">SCATT_18950</name>
</gene>
<dbReference type="PANTHER" id="PTHR30627:SF24">
    <property type="entry name" value="PENICILLIN-BINDING PROTEIN 4B"/>
    <property type="match status" value="1"/>
</dbReference>
<dbReference type="InterPro" id="IPR001460">
    <property type="entry name" value="PCN-bd_Tpept"/>
</dbReference>
<dbReference type="PATRIC" id="fig|1003195.11.peg.3435"/>
<evidence type="ECO:0000313" key="5">
    <source>
        <dbReference type="Proteomes" id="UP000007842"/>
    </source>
</evidence>
<reference evidence="5" key="1">
    <citation type="submission" date="2011-12" db="EMBL/GenBank/DDBJ databases">
        <title>Complete genome sequence of Streptomyces cattleya strain DSM 46488.</title>
        <authorList>
            <person name="Ou H.-Y."/>
            <person name="Li P."/>
            <person name="Zhao C."/>
            <person name="O'Hagan D."/>
            <person name="Deng Z."/>
        </authorList>
    </citation>
    <scope>NUCLEOTIDE SEQUENCE [LARGE SCALE GENOMIC DNA]</scope>
    <source>
        <strain evidence="5">ATCC 35852 / DSM 46488 / JCM 4925 / NBRC 14057 / NRRL 8057</strain>
    </source>
</reference>
<dbReference type="GO" id="GO:0071972">
    <property type="term" value="F:peptidoglycan L,D-transpeptidase activity"/>
    <property type="evidence" value="ECO:0007669"/>
    <property type="project" value="TreeGrafter"/>
</dbReference>
<proteinExistence type="predicted"/>
<dbReference type="Gene3D" id="3.90.1310.10">
    <property type="entry name" value="Penicillin-binding protein 2a (Domain 2)"/>
    <property type="match status" value="1"/>
</dbReference>
<dbReference type="InterPro" id="IPR054120">
    <property type="entry name" value="PBPA_dimer"/>
</dbReference>
<evidence type="ECO:0000259" key="2">
    <source>
        <dbReference type="Pfam" id="PF00905"/>
    </source>
</evidence>
<dbReference type="SUPFAM" id="SSF56519">
    <property type="entry name" value="Penicillin binding protein dimerisation domain"/>
    <property type="match status" value="1"/>
</dbReference>
<dbReference type="RefSeq" id="WP_014142658.1">
    <property type="nucleotide sequence ID" value="NC_016111.1"/>
</dbReference>
<dbReference type="GO" id="GO:0071555">
    <property type="term" value="P:cell wall organization"/>
    <property type="evidence" value="ECO:0007669"/>
    <property type="project" value="TreeGrafter"/>
</dbReference>
<evidence type="ECO:0000256" key="1">
    <source>
        <dbReference type="SAM" id="SignalP"/>
    </source>
</evidence>
<dbReference type="STRING" id="1003195.SCATT_18950"/>
<keyword evidence="1" id="KW-0732">Signal</keyword>
<accession>F8JTB6</accession>
<evidence type="ECO:0000259" key="3">
    <source>
        <dbReference type="Pfam" id="PF21922"/>
    </source>
</evidence>
<dbReference type="AlphaFoldDB" id="F8JTB6"/>
<keyword evidence="5" id="KW-1185">Reference proteome</keyword>
<dbReference type="eggNOG" id="COG0768">
    <property type="taxonomic scope" value="Bacteria"/>
</dbReference>
<name>F8JTB6_STREN</name>
<dbReference type="OrthoDB" id="9766847at2"/>
<accession>G8WTS0</accession>
<dbReference type="SUPFAM" id="SSF56601">
    <property type="entry name" value="beta-lactamase/transpeptidase-like"/>
    <property type="match status" value="1"/>
</dbReference>
<dbReference type="PANTHER" id="PTHR30627">
    <property type="entry name" value="PEPTIDOGLYCAN D,D-TRANSPEPTIDASE"/>
    <property type="match status" value="1"/>
</dbReference>
<dbReference type="Proteomes" id="UP000007842">
    <property type="component" value="Chromosome"/>
</dbReference>
<dbReference type="Pfam" id="PF00905">
    <property type="entry name" value="Transpeptidase"/>
    <property type="match status" value="1"/>
</dbReference>
<dbReference type="GO" id="GO:0005886">
    <property type="term" value="C:plasma membrane"/>
    <property type="evidence" value="ECO:0007669"/>
    <property type="project" value="TreeGrafter"/>
</dbReference>